<dbReference type="RefSeq" id="WP_199051567.1">
    <property type="nucleotide sequence ID" value="NZ_JAELXT010000045.1"/>
</dbReference>
<name>A0ABS0Y8B7_9HYPH</name>
<proteinExistence type="predicted"/>
<sequence>MPQFVIERNMPNVGNLSAADLQQASRTSCDTLRELGPEIQWVHSYVTDDKIYCVYRAPDEGMIREHARKAGFPADSISQVRTMIDPTTAD</sequence>
<keyword evidence="2" id="KW-1185">Reference proteome</keyword>
<comment type="caution">
    <text evidence="1">The sequence shown here is derived from an EMBL/GenBank/DDBJ whole genome shotgun (WGS) entry which is preliminary data.</text>
</comment>
<dbReference type="InterPro" id="IPR042557">
    <property type="entry name" value="SCO4226"/>
</dbReference>
<dbReference type="Proteomes" id="UP000620670">
    <property type="component" value="Unassembled WGS sequence"/>
</dbReference>
<reference evidence="2" key="1">
    <citation type="submission" date="2020-12" db="EMBL/GenBank/DDBJ databases">
        <title>Hymenobacter sp.</title>
        <authorList>
            <person name="Kim M.K."/>
        </authorList>
    </citation>
    <scope>NUCLEOTIDE SEQUENCE [LARGE SCALE GENOMIC DNA]</scope>
    <source>
        <strain evidence="2">BT325</strain>
    </source>
</reference>
<evidence type="ECO:0000313" key="2">
    <source>
        <dbReference type="Proteomes" id="UP000620670"/>
    </source>
</evidence>
<dbReference type="Pfam" id="PF14026">
    <property type="entry name" value="SCO4226-like"/>
    <property type="match status" value="1"/>
</dbReference>
<accession>A0ABS0Y8B7</accession>
<dbReference type="EMBL" id="JAELXT010000045">
    <property type="protein sequence ID" value="MBJ6128295.1"/>
    <property type="molecule type" value="Genomic_DNA"/>
</dbReference>
<protein>
    <submittedName>
        <fullName evidence="1">DUF4242 domain-containing protein</fullName>
    </submittedName>
</protein>
<evidence type="ECO:0000313" key="1">
    <source>
        <dbReference type="EMBL" id="MBJ6128295.1"/>
    </source>
</evidence>
<dbReference type="Gene3D" id="3.30.70.3090">
    <property type="entry name" value="ORF SCO4226, nickel-binding ferredoxin-like monomer"/>
    <property type="match status" value="1"/>
</dbReference>
<dbReference type="InterPro" id="IPR025336">
    <property type="entry name" value="SCO4226-like"/>
</dbReference>
<gene>
    <name evidence="1" type="ORF">JAO75_23120</name>
</gene>
<organism evidence="1 2">
    <name type="scientific">Microvirga splendida</name>
    <dbReference type="NCBI Taxonomy" id="2795727"/>
    <lineage>
        <taxon>Bacteria</taxon>
        <taxon>Pseudomonadati</taxon>
        <taxon>Pseudomonadota</taxon>
        <taxon>Alphaproteobacteria</taxon>
        <taxon>Hyphomicrobiales</taxon>
        <taxon>Methylobacteriaceae</taxon>
        <taxon>Microvirga</taxon>
    </lineage>
</organism>